<dbReference type="GO" id="GO:0000976">
    <property type="term" value="F:transcription cis-regulatory region binding"/>
    <property type="evidence" value="ECO:0007669"/>
    <property type="project" value="TreeGrafter"/>
</dbReference>
<evidence type="ECO:0000256" key="3">
    <source>
        <dbReference type="SAM" id="MobiDB-lite"/>
    </source>
</evidence>
<sequence>MPGPTEVQQARRDNGPLTDRGAARKRELLDAARRVFERKGFIETRVRDVVKEAQVSHGTFYTYFDTKEAIFSAVAHDVVDSMLASMATPIPTTGFDERIRDLVRRFVHAYRPHAQMIGLIEQVGTFSPEMRELRLDIRDTFVRRTRRGITRMASSGMLADPDIDVEYTAEVLGAMLEYSCYLWFCLDKNFDEDRLVEALSTVWRKTLRSSQR</sequence>
<protein>
    <submittedName>
        <fullName evidence="5">TetR/AcrR family transcriptional regulator</fullName>
    </submittedName>
</protein>
<dbReference type="Pfam" id="PF00440">
    <property type="entry name" value="TetR_N"/>
    <property type="match status" value="1"/>
</dbReference>
<feature type="region of interest" description="Disordered" evidence="3">
    <location>
        <begin position="1"/>
        <end position="21"/>
    </location>
</feature>
<dbReference type="InterPro" id="IPR001647">
    <property type="entry name" value="HTH_TetR"/>
</dbReference>
<dbReference type="EMBL" id="SJJR01000014">
    <property type="protein sequence ID" value="TCB95479.1"/>
    <property type="molecule type" value="Genomic_DNA"/>
</dbReference>
<dbReference type="SUPFAM" id="SSF48498">
    <property type="entry name" value="Tetracyclin repressor-like, C-terminal domain"/>
    <property type="match status" value="1"/>
</dbReference>
<feature type="DNA-binding region" description="H-T-H motif" evidence="2">
    <location>
        <begin position="45"/>
        <end position="64"/>
    </location>
</feature>
<dbReference type="InterPro" id="IPR036271">
    <property type="entry name" value="Tet_transcr_reg_TetR-rel_C_sf"/>
</dbReference>
<proteinExistence type="predicted"/>
<reference evidence="5 6" key="1">
    <citation type="submission" date="2019-02" db="EMBL/GenBank/DDBJ databases">
        <title>Jishengella sp. nov., isolated from a root of Zingiber montanum.</title>
        <authorList>
            <person name="Kuncharoen N."/>
            <person name="Kudo T."/>
            <person name="Masahiro Y."/>
            <person name="Ohkuma M."/>
            <person name="Tanasupawat S."/>
        </authorList>
    </citation>
    <scope>NUCLEOTIDE SEQUENCE [LARGE SCALE GENOMIC DNA]</scope>
    <source>
        <strain evidence="5 6">PLAI 1-1</strain>
    </source>
</reference>
<dbReference type="GO" id="GO:0003700">
    <property type="term" value="F:DNA-binding transcription factor activity"/>
    <property type="evidence" value="ECO:0007669"/>
    <property type="project" value="TreeGrafter"/>
</dbReference>
<accession>A0A4R0GJ50</accession>
<dbReference type="PANTHER" id="PTHR30055">
    <property type="entry name" value="HTH-TYPE TRANSCRIPTIONAL REGULATOR RUTR"/>
    <property type="match status" value="1"/>
</dbReference>
<dbReference type="InterPro" id="IPR009057">
    <property type="entry name" value="Homeodomain-like_sf"/>
</dbReference>
<dbReference type="Proteomes" id="UP000292274">
    <property type="component" value="Unassembled WGS sequence"/>
</dbReference>
<dbReference type="SUPFAM" id="SSF46689">
    <property type="entry name" value="Homeodomain-like"/>
    <property type="match status" value="1"/>
</dbReference>
<name>A0A4R0GJ50_9ACTN</name>
<evidence type="ECO:0000256" key="1">
    <source>
        <dbReference type="ARBA" id="ARBA00023125"/>
    </source>
</evidence>
<evidence type="ECO:0000313" key="5">
    <source>
        <dbReference type="EMBL" id="TCB95479.1"/>
    </source>
</evidence>
<evidence type="ECO:0000313" key="6">
    <source>
        <dbReference type="Proteomes" id="UP000292274"/>
    </source>
</evidence>
<keyword evidence="6" id="KW-1185">Reference proteome</keyword>
<gene>
    <name evidence="5" type="ORF">E0H26_20050</name>
</gene>
<dbReference type="PRINTS" id="PR00455">
    <property type="entry name" value="HTHTETR"/>
</dbReference>
<evidence type="ECO:0000256" key="2">
    <source>
        <dbReference type="PROSITE-ProRule" id="PRU00335"/>
    </source>
</evidence>
<dbReference type="PROSITE" id="PS50977">
    <property type="entry name" value="HTH_TETR_2"/>
    <property type="match status" value="1"/>
</dbReference>
<comment type="caution">
    <text evidence="5">The sequence shown here is derived from an EMBL/GenBank/DDBJ whole genome shotgun (WGS) entry which is preliminary data.</text>
</comment>
<dbReference type="Gene3D" id="1.10.357.10">
    <property type="entry name" value="Tetracycline Repressor, domain 2"/>
    <property type="match status" value="1"/>
</dbReference>
<feature type="domain" description="HTH tetR-type" evidence="4">
    <location>
        <begin position="22"/>
        <end position="82"/>
    </location>
</feature>
<keyword evidence="1 2" id="KW-0238">DNA-binding</keyword>
<dbReference type="AlphaFoldDB" id="A0A4R0GJ50"/>
<evidence type="ECO:0000259" key="4">
    <source>
        <dbReference type="PROSITE" id="PS50977"/>
    </source>
</evidence>
<dbReference type="RefSeq" id="WP_131305866.1">
    <property type="nucleotide sequence ID" value="NZ_SJJR01000014.1"/>
</dbReference>
<dbReference type="Gene3D" id="1.10.10.60">
    <property type="entry name" value="Homeodomain-like"/>
    <property type="match status" value="1"/>
</dbReference>
<dbReference type="OrthoDB" id="5112469at2"/>
<dbReference type="PANTHER" id="PTHR30055:SF226">
    <property type="entry name" value="HTH-TYPE TRANSCRIPTIONAL REGULATOR PKSA"/>
    <property type="match status" value="1"/>
</dbReference>
<dbReference type="InterPro" id="IPR050109">
    <property type="entry name" value="HTH-type_TetR-like_transc_reg"/>
</dbReference>
<organism evidence="5 6">
    <name type="scientific">Micromonospora zingiberis</name>
    <dbReference type="NCBI Taxonomy" id="2053011"/>
    <lineage>
        <taxon>Bacteria</taxon>
        <taxon>Bacillati</taxon>
        <taxon>Actinomycetota</taxon>
        <taxon>Actinomycetes</taxon>
        <taxon>Micromonosporales</taxon>
        <taxon>Micromonosporaceae</taxon>
        <taxon>Micromonospora</taxon>
    </lineage>
</organism>